<comment type="caution">
    <text evidence="1">The sequence shown here is derived from an EMBL/GenBank/DDBJ whole genome shotgun (WGS) entry which is preliminary data.</text>
</comment>
<keyword evidence="2" id="KW-1185">Reference proteome</keyword>
<proteinExistence type="predicted"/>
<dbReference type="Proteomes" id="UP000789405">
    <property type="component" value="Unassembled WGS sequence"/>
</dbReference>
<accession>A0A9N8V6Z5</accession>
<gene>
    <name evidence="1" type="ORF">DERYTH_LOCUS152</name>
</gene>
<dbReference type="EMBL" id="CAJVPY010000028">
    <property type="protein sequence ID" value="CAG8445254.1"/>
    <property type="molecule type" value="Genomic_DNA"/>
</dbReference>
<protein>
    <submittedName>
        <fullName evidence="1">17993_t:CDS:1</fullName>
    </submittedName>
</protein>
<evidence type="ECO:0000313" key="1">
    <source>
        <dbReference type="EMBL" id="CAG8445254.1"/>
    </source>
</evidence>
<organism evidence="1 2">
    <name type="scientific">Dentiscutata erythropus</name>
    <dbReference type="NCBI Taxonomy" id="1348616"/>
    <lineage>
        <taxon>Eukaryota</taxon>
        <taxon>Fungi</taxon>
        <taxon>Fungi incertae sedis</taxon>
        <taxon>Mucoromycota</taxon>
        <taxon>Glomeromycotina</taxon>
        <taxon>Glomeromycetes</taxon>
        <taxon>Diversisporales</taxon>
        <taxon>Gigasporaceae</taxon>
        <taxon>Dentiscutata</taxon>
    </lineage>
</organism>
<reference evidence="1" key="1">
    <citation type="submission" date="2021-06" db="EMBL/GenBank/DDBJ databases">
        <authorList>
            <person name="Kallberg Y."/>
            <person name="Tangrot J."/>
            <person name="Rosling A."/>
        </authorList>
    </citation>
    <scope>NUCLEOTIDE SEQUENCE</scope>
    <source>
        <strain evidence="1">MA453B</strain>
    </source>
</reference>
<evidence type="ECO:0000313" key="2">
    <source>
        <dbReference type="Proteomes" id="UP000789405"/>
    </source>
</evidence>
<name>A0A9N8V6Z5_9GLOM</name>
<dbReference type="AlphaFoldDB" id="A0A9N8V6Z5"/>
<sequence>MDKCTAITDCQTSADKDHNTGFDKDSETAITKNKRKRSLTDRKTCVVERCYQNEIGVNKDKKWQEINEIFESKASQIEEARFEIILVQSGCERMIQNGPY</sequence>